<dbReference type="RefSeq" id="WP_013057996.1">
    <property type="nucleotide sequence ID" value="NZ_BCVB01000006.1"/>
</dbReference>
<dbReference type="Pfam" id="PF05800">
    <property type="entry name" value="GvpO"/>
    <property type="match status" value="1"/>
</dbReference>
<dbReference type="KEGG" id="bmeg:BG04_215"/>
<accession>A0A0B6AJ84</accession>
<name>A0A0B6AJ84_PRIM2</name>
<dbReference type="GeneID" id="93643731"/>
<dbReference type="InterPro" id="IPR008634">
    <property type="entry name" value="Gas-vesicle_GvpO"/>
</dbReference>
<evidence type="ECO:0000313" key="2">
    <source>
        <dbReference type="Proteomes" id="UP000031829"/>
    </source>
</evidence>
<dbReference type="AlphaFoldDB" id="A0A0B6AJ84"/>
<organism evidence="1 2">
    <name type="scientific">Priestia megaterium (strain ATCC 14581 / DSM 32 / CCUG 1817 / JCM 2506 / NBRC 15308 / NCIMB 9376 / NCTC 10342 / NRRL B-14308 / VKM B-512 / Ford 19)</name>
    <name type="common">Bacillus megaterium</name>
    <dbReference type="NCBI Taxonomy" id="1348623"/>
    <lineage>
        <taxon>Bacteria</taxon>
        <taxon>Bacillati</taxon>
        <taxon>Bacillota</taxon>
        <taxon>Bacilli</taxon>
        <taxon>Bacillales</taxon>
        <taxon>Bacillaceae</taxon>
        <taxon>Priestia</taxon>
    </lineage>
</organism>
<dbReference type="GO" id="GO:0031412">
    <property type="term" value="P:gas vesicle organization"/>
    <property type="evidence" value="ECO:0007669"/>
    <property type="project" value="InterPro"/>
</dbReference>
<dbReference type="Proteomes" id="UP000031829">
    <property type="component" value="Chromosome"/>
</dbReference>
<dbReference type="EMBL" id="CP009920">
    <property type="protein sequence ID" value="AJI23581.1"/>
    <property type="molecule type" value="Genomic_DNA"/>
</dbReference>
<reference evidence="1 2" key="1">
    <citation type="journal article" date="2015" name="Genome Announc.">
        <title>Complete genome sequences for 35 biothreat assay-relevant bacillus species.</title>
        <authorList>
            <person name="Johnson S.L."/>
            <person name="Daligault H.E."/>
            <person name="Davenport K.W."/>
            <person name="Jaissle J."/>
            <person name="Frey K.G."/>
            <person name="Ladner J.T."/>
            <person name="Broomall S.M."/>
            <person name="Bishop-Lilly K.A."/>
            <person name="Bruce D.C."/>
            <person name="Gibbons H.S."/>
            <person name="Coyne S.R."/>
            <person name="Lo C.C."/>
            <person name="Meincke L."/>
            <person name="Munk A.C."/>
            <person name="Koroleva G.I."/>
            <person name="Rosenzweig C.N."/>
            <person name="Palacios G.F."/>
            <person name="Redden C.L."/>
            <person name="Minogue T.D."/>
            <person name="Chain P.S."/>
        </authorList>
    </citation>
    <scope>NUCLEOTIDE SEQUENCE [LARGE SCALE GENOMIC DNA]</scope>
    <source>
        <strain evidence="2">ATCC 14581 / DSM 32 / JCM 2506 / NBRC 15308 / NCIMB 9376 / NCTC 10342 / NRRL B-14308 / VKM B-512</strain>
    </source>
</reference>
<proteinExistence type="predicted"/>
<sequence length="88" mass="10358">MEIKKIMQAVNDFFGEHVAPPHKITSVEATEDEGWRVIVEVIEEREYMKKYAKDEMLGTYECFLNKEKEVISFKRLDVRYRSAIGIEA</sequence>
<protein>
    <submittedName>
        <fullName evidence="1">Gas vesicle synthesis GvpO family protein</fullName>
    </submittedName>
</protein>
<dbReference type="HOGENOM" id="CLU_189697_0_0_9"/>
<evidence type="ECO:0000313" key="1">
    <source>
        <dbReference type="EMBL" id="AJI23581.1"/>
    </source>
</evidence>
<gene>
    <name evidence="1" type="ORF">BG04_215</name>
</gene>